<accession>A0ACC2U208</accession>
<comment type="caution">
    <text evidence="1">The sequence shown here is derived from an EMBL/GenBank/DDBJ whole genome shotgun (WGS) entry which is preliminary data.</text>
</comment>
<keyword evidence="2" id="KW-1185">Reference proteome</keyword>
<name>A0ACC2U208_9FUNG</name>
<organism evidence="1 2">
    <name type="scientific">Entomophthora muscae</name>
    <dbReference type="NCBI Taxonomy" id="34485"/>
    <lineage>
        <taxon>Eukaryota</taxon>
        <taxon>Fungi</taxon>
        <taxon>Fungi incertae sedis</taxon>
        <taxon>Zoopagomycota</taxon>
        <taxon>Entomophthoromycotina</taxon>
        <taxon>Entomophthoromycetes</taxon>
        <taxon>Entomophthorales</taxon>
        <taxon>Entomophthoraceae</taxon>
        <taxon>Entomophthora</taxon>
    </lineage>
</organism>
<dbReference type="Proteomes" id="UP001165960">
    <property type="component" value="Unassembled WGS sequence"/>
</dbReference>
<protein>
    <submittedName>
        <fullName evidence="1">Uncharacterized protein</fullName>
    </submittedName>
</protein>
<sequence length="191" mass="21285">MLHILNHNRDHSKPGPVVGAIIPILKGGKRDDGLVVEKEGEEEEEKKNPFDFLRVLDPKRGKKKVKPIDPHMLPRALFTLGVSLINVNVRSCGDVDGLMNMFTFIPPLRHALYANAISDGALNFVVGIIYASYMQIRDFGTGVKDGEVSKFELLGAIFGLFLQSNIYCLYGIFMVPVIFVKLSTINKNKNK</sequence>
<proteinExistence type="predicted"/>
<reference evidence="1" key="1">
    <citation type="submission" date="2022-04" db="EMBL/GenBank/DDBJ databases">
        <title>Genome of the entomopathogenic fungus Entomophthora muscae.</title>
        <authorList>
            <person name="Elya C."/>
            <person name="Lovett B.R."/>
            <person name="Lee E."/>
            <person name="Macias A.M."/>
            <person name="Hajek A.E."/>
            <person name="De Bivort B.L."/>
            <person name="Kasson M.T."/>
            <person name="De Fine Licht H.H."/>
            <person name="Stajich J.E."/>
        </authorList>
    </citation>
    <scope>NUCLEOTIDE SEQUENCE</scope>
    <source>
        <strain evidence="1">Berkeley</strain>
    </source>
</reference>
<evidence type="ECO:0000313" key="1">
    <source>
        <dbReference type="EMBL" id="KAJ9080868.1"/>
    </source>
</evidence>
<gene>
    <name evidence="1" type="ORF">DSO57_1020347</name>
</gene>
<dbReference type="EMBL" id="QTSX02001515">
    <property type="protein sequence ID" value="KAJ9080868.1"/>
    <property type="molecule type" value="Genomic_DNA"/>
</dbReference>
<evidence type="ECO:0000313" key="2">
    <source>
        <dbReference type="Proteomes" id="UP001165960"/>
    </source>
</evidence>